<reference evidence="1 2" key="1">
    <citation type="journal article" date="2021" name="Front. Genet.">
        <title>Chromosome-Level Genome Assembly Reveals Significant Gene Expansion in the Toll and IMD Signaling Pathways of Dendrolimus kikuchii.</title>
        <authorList>
            <person name="Zhou J."/>
            <person name="Wu P."/>
            <person name="Xiong Z."/>
            <person name="Liu N."/>
            <person name="Zhao N."/>
            <person name="Ji M."/>
            <person name="Qiu Y."/>
            <person name="Yang B."/>
        </authorList>
    </citation>
    <scope>NUCLEOTIDE SEQUENCE [LARGE SCALE GENOMIC DNA]</scope>
    <source>
        <strain evidence="1">Ann1</strain>
    </source>
</reference>
<organism evidence="1 2">
    <name type="scientific">Dendrolimus kikuchii</name>
    <dbReference type="NCBI Taxonomy" id="765133"/>
    <lineage>
        <taxon>Eukaryota</taxon>
        <taxon>Metazoa</taxon>
        <taxon>Ecdysozoa</taxon>
        <taxon>Arthropoda</taxon>
        <taxon>Hexapoda</taxon>
        <taxon>Insecta</taxon>
        <taxon>Pterygota</taxon>
        <taxon>Neoptera</taxon>
        <taxon>Endopterygota</taxon>
        <taxon>Lepidoptera</taxon>
        <taxon>Glossata</taxon>
        <taxon>Ditrysia</taxon>
        <taxon>Bombycoidea</taxon>
        <taxon>Lasiocampidae</taxon>
        <taxon>Dendrolimus</taxon>
    </lineage>
</organism>
<gene>
    <name evidence="1" type="ORF">K1T71_007627</name>
</gene>
<dbReference type="Proteomes" id="UP000824533">
    <property type="component" value="Linkage Group LG13"/>
</dbReference>
<comment type="caution">
    <text evidence="1">The sequence shown here is derived from an EMBL/GenBank/DDBJ whole genome shotgun (WGS) entry which is preliminary data.</text>
</comment>
<accession>A0ACC1CXR6</accession>
<dbReference type="EMBL" id="CM034399">
    <property type="protein sequence ID" value="KAJ0176448.1"/>
    <property type="molecule type" value="Genomic_DNA"/>
</dbReference>
<proteinExistence type="predicted"/>
<name>A0ACC1CXR6_9NEOP</name>
<evidence type="ECO:0000313" key="1">
    <source>
        <dbReference type="EMBL" id="KAJ0176448.1"/>
    </source>
</evidence>
<protein>
    <submittedName>
        <fullName evidence="1">Uncharacterized protein</fullName>
    </submittedName>
</protein>
<keyword evidence="2" id="KW-1185">Reference proteome</keyword>
<evidence type="ECO:0000313" key="2">
    <source>
        <dbReference type="Proteomes" id="UP000824533"/>
    </source>
</evidence>
<sequence length="1048" mass="122615">MSAEESDDEPLSVLAATKKLNPELFNIPSLEVTLVPKKKKKKKIIQRKEPSVTIKFKQPRIPAAPPIIERPTDVWLYLKDLNPTGPYSCLLCHDWFISRPKIVIHYILNHRKGFCGICRYFVPDRESWSEHLTFHSPWPCSQCIKNFDTESELRDHLSTVHNLVHCKLCHFRVSDNDQYNTHLLGKHNVTNVSSKNQPYPWELEDDGTTDFLCLLCNKSHNANSSFFTHYMGHHHFTIKCLAKIISGINLPFIVLGANLSAQFIHGQLSKHSRFGYIEPDDKSNDSSVKNDLTPTALFNDMLPQIKQESLSDQEEPKLETEIKFEPISDIMDHTAEEDFDITQMELIIPEKCYYDYVNYLLKHVNLNQMPVNSDINYGPSRDNVFIEILCCLCKTKHSTVQNLLIHMSKMHSIKSTLFYSCRVCAASFESQSDLDTHVTEELGEFDDLWLCQFCDKEFDNRERVRNHLSEHWNEMEYDNCFSPHLGFKCEHCPMLFWNETDRQVHQVRVHFDKYKEQYYWCDSCNETFSDKVWFSHHYIDKHVKEEYKPMYLLKCLMCCLIRPNLEDMRSHFKENHPDAKKVYCHLDGCKFRPLSHQKSFKVHLKSIHDPSSLKQRMARCAVCKREFANSRACGAHMAQKHGPGRFKCKLCSDTLATMDERKLHYLIAHPGQHPYQCEDCGKAFQYKSTLYMHKKDHVPVKESYPCSYCGKVFAKRDSFREHVAIHEGPRHACSYCPMRFVQRSNMLRHERRHTGERPYSCQYCPRTFADKGACTSHTRTHIRDKSFSCMYCGQTFVQKSKLTYHIRKHTGENLETCTVCSKIFTSACSLREHMKIHVAKKDIVKCPLCDKKYQDERCMLRHLRTSHAHPSYKCPVCAKMMTSAAGLRDHVFTHSRIKSYRCKVCPKGYNSKRTIIKHLRRRHGFKNDVVKSYFRRLDPRECQFGLDEDVMTKIFGKPKKIYEKTTVPVEFEPPLVEDNVRKSQKVKVKINAKNVKESKSKEIEQESDKDSGSGNRSIKQEKEDNYDEELEPTDFVSVKIEPMDYEES</sequence>